<keyword evidence="3" id="KW-0012">Acyltransferase</keyword>
<dbReference type="GO" id="GO:0006104">
    <property type="term" value="P:succinyl-CoA metabolic process"/>
    <property type="evidence" value="ECO:0007669"/>
    <property type="project" value="TreeGrafter"/>
</dbReference>
<dbReference type="AlphaFoldDB" id="A0A1F5MIT3"/>
<dbReference type="Gene3D" id="3.40.50.261">
    <property type="entry name" value="Succinyl-CoA synthetase domains"/>
    <property type="match status" value="1"/>
</dbReference>
<dbReference type="GO" id="GO:0042709">
    <property type="term" value="C:succinate-CoA ligase complex"/>
    <property type="evidence" value="ECO:0007669"/>
    <property type="project" value="TreeGrafter"/>
</dbReference>
<organism evidence="7 8">
    <name type="scientific">Candidatus Daviesbacteria bacterium RIFCSPLOWO2_01_FULL_40_24</name>
    <dbReference type="NCBI Taxonomy" id="1797787"/>
    <lineage>
        <taxon>Bacteria</taxon>
        <taxon>Candidatus Daviesiibacteriota</taxon>
    </lineage>
</organism>
<dbReference type="SUPFAM" id="SSF52210">
    <property type="entry name" value="Succinyl-CoA synthetase domains"/>
    <property type="match status" value="1"/>
</dbReference>
<gene>
    <name evidence="7" type="ORF">A3B49_02310</name>
</gene>
<proteinExistence type="predicted"/>
<dbReference type="SUPFAM" id="SSF56059">
    <property type="entry name" value="Glutathione synthetase ATP-binding domain-like"/>
    <property type="match status" value="1"/>
</dbReference>
<dbReference type="Proteomes" id="UP000178017">
    <property type="component" value="Unassembled WGS sequence"/>
</dbReference>
<dbReference type="Gene3D" id="3.30.1490.20">
    <property type="entry name" value="ATP-grasp fold, A domain"/>
    <property type="match status" value="1"/>
</dbReference>
<dbReference type="PANTHER" id="PTHR11815">
    <property type="entry name" value="SUCCINYL-COA SYNTHETASE BETA CHAIN"/>
    <property type="match status" value="1"/>
</dbReference>
<keyword evidence="2 5" id="KW-0547">Nucleotide-binding</keyword>
<accession>A0A1F5MIT3</accession>
<evidence type="ECO:0000259" key="6">
    <source>
        <dbReference type="PROSITE" id="PS50975"/>
    </source>
</evidence>
<sequence>MILYEFEGKELLKSIGVVVPRSQLIINPADKIFINTPLVLKAQVLSGKRAQVGGIVILQTGDNVAESVNLLFAKTINGEKVEKVLVEEKVEIEAEYYLSILYDTENRGPILTFSESGGTGIEDREVKNYPINILSPKFPQIDIPQEIGEKLLKFFFENDCLLIEINPLVKTKSGAWLALDAKIKLDDDAKFRHEGWDYSPRLAPGHTPTTSEIEAKKIDEGDYRGTAGSAYFDLDGDIAILSSGGGVSLTAMDALIKCGGKPANFTEYSGNPPREKVVKLTKIVLSKSNIHGLWIIGTVAANFTDIYETLMGIIDGLKEVEKELNTKFNFPIVIRRGGPREDEAFAALREVKDFNLILQGEEVSISGSAKVMAEKAQEYANNS</sequence>
<dbReference type="GO" id="GO:0006099">
    <property type="term" value="P:tricarboxylic acid cycle"/>
    <property type="evidence" value="ECO:0007669"/>
    <property type="project" value="InterPro"/>
</dbReference>
<feature type="domain" description="ATP-grasp" evidence="6">
    <location>
        <begin position="9"/>
        <end position="194"/>
    </location>
</feature>
<dbReference type="InterPro" id="IPR005809">
    <property type="entry name" value="Succ_CoA_ligase-like_bsu"/>
</dbReference>
<evidence type="ECO:0000256" key="1">
    <source>
        <dbReference type="ARBA" id="ARBA00022598"/>
    </source>
</evidence>
<dbReference type="EMBL" id="MFDO01000021">
    <property type="protein sequence ID" value="OGE65239.1"/>
    <property type="molecule type" value="Genomic_DNA"/>
</dbReference>
<name>A0A1F5MIT3_9BACT</name>
<evidence type="ECO:0000313" key="8">
    <source>
        <dbReference type="Proteomes" id="UP000178017"/>
    </source>
</evidence>
<dbReference type="Gene3D" id="3.30.470.20">
    <property type="entry name" value="ATP-grasp fold, B domain"/>
    <property type="match status" value="1"/>
</dbReference>
<dbReference type="PIRSF" id="PIRSF001554">
    <property type="entry name" value="SucCS_beta"/>
    <property type="match status" value="1"/>
</dbReference>
<keyword evidence="5" id="KW-0067">ATP-binding</keyword>
<comment type="caution">
    <text evidence="7">The sequence shown here is derived from an EMBL/GenBank/DDBJ whole genome shotgun (WGS) entry which is preliminary data.</text>
</comment>
<evidence type="ECO:0000256" key="3">
    <source>
        <dbReference type="ARBA" id="ARBA00023315"/>
    </source>
</evidence>
<dbReference type="InterPro" id="IPR013650">
    <property type="entry name" value="ATP-grasp_succ-CoA_synth-type"/>
</dbReference>
<dbReference type="PROSITE" id="PS50975">
    <property type="entry name" value="ATP_GRASP"/>
    <property type="match status" value="1"/>
</dbReference>
<dbReference type="GO" id="GO:0004775">
    <property type="term" value="F:succinate-CoA ligase (ADP-forming) activity"/>
    <property type="evidence" value="ECO:0007669"/>
    <property type="project" value="TreeGrafter"/>
</dbReference>
<evidence type="ECO:0000256" key="2">
    <source>
        <dbReference type="ARBA" id="ARBA00022741"/>
    </source>
</evidence>
<evidence type="ECO:0000256" key="5">
    <source>
        <dbReference type="PROSITE-ProRule" id="PRU00409"/>
    </source>
</evidence>
<dbReference type="Pfam" id="PF08442">
    <property type="entry name" value="ATP-grasp_2"/>
    <property type="match status" value="1"/>
</dbReference>
<keyword evidence="3" id="KW-0808">Transferase</keyword>
<dbReference type="GO" id="GO:0046872">
    <property type="term" value="F:metal ion binding"/>
    <property type="evidence" value="ECO:0007669"/>
    <property type="project" value="InterPro"/>
</dbReference>
<protein>
    <recommendedName>
        <fullName evidence="6">ATP-grasp domain-containing protein</fullName>
    </recommendedName>
</protein>
<dbReference type="GO" id="GO:0003878">
    <property type="term" value="F:ATP citrate synthase activity"/>
    <property type="evidence" value="ECO:0007669"/>
    <property type="project" value="UniProtKB-EC"/>
</dbReference>
<evidence type="ECO:0000256" key="4">
    <source>
        <dbReference type="ARBA" id="ARBA00047593"/>
    </source>
</evidence>
<reference evidence="7 8" key="1">
    <citation type="journal article" date="2016" name="Nat. Commun.">
        <title>Thousands of microbial genomes shed light on interconnected biogeochemical processes in an aquifer system.</title>
        <authorList>
            <person name="Anantharaman K."/>
            <person name="Brown C.T."/>
            <person name="Hug L.A."/>
            <person name="Sharon I."/>
            <person name="Castelle C.J."/>
            <person name="Probst A.J."/>
            <person name="Thomas B.C."/>
            <person name="Singh A."/>
            <person name="Wilkins M.J."/>
            <person name="Karaoz U."/>
            <person name="Brodie E.L."/>
            <person name="Williams K.H."/>
            <person name="Hubbard S.S."/>
            <person name="Banfield J.F."/>
        </authorList>
    </citation>
    <scope>NUCLEOTIDE SEQUENCE [LARGE SCALE GENOMIC DNA]</scope>
</reference>
<dbReference type="Pfam" id="PF16114">
    <property type="entry name" value="Citrate_bind"/>
    <property type="match status" value="1"/>
</dbReference>
<evidence type="ECO:0000313" key="7">
    <source>
        <dbReference type="EMBL" id="OGE65239.1"/>
    </source>
</evidence>
<dbReference type="InterPro" id="IPR011761">
    <property type="entry name" value="ATP-grasp"/>
</dbReference>
<comment type="catalytic activity">
    <reaction evidence="4">
        <text>oxaloacetate + acetyl-CoA + ADP + phosphate = citrate + ATP + CoA</text>
        <dbReference type="Rhea" id="RHEA:21160"/>
        <dbReference type="ChEBI" id="CHEBI:16452"/>
        <dbReference type="ChEBI" id="CHEBI:16947"/>
        <dbReference type="ChEBI" id="CHEBI:30616"/>
        <dbReference type="ChEBI" id="CHEBI:43474"/>
        <dbReference type="ChEBI" id="CHEBI:57287"/>
        <dbReference type="ChEBI" id="CHEBI:57288"/>
        <dbReference type="ChEBI" id="CHEBI:456216"/>
        <dbReference type="EC" id="2.3.3.8"/>
    </reaction>
</comment>
<keyword evidence="1" id="KW-0436">Ligase</keyword>
<dbReference type="GO" id="GO:0005524">
    <property type="term" value="F:ATP binding"/>
    <property type="evidence" value="ECO:0007669"/>
    <property type="project" value="UniProtKB-UniRule"/>
</dbReference>
<dbReference type="InterPro" id="IPR013815">
    <property type="entry name" value="ATP_grasp_subdomain_1"/>
</dbReference>
<dbReference type="InterPro" id="IPR032263">
    <property type="entry name" value="Citrate-bd"/>
</dbReference>
<dbReference type="InterPro" id="IPR016102">
    <property type="entry name" value="Succinyl-CoA_synth-like"/>
</dbReference>
<dbReference type="PANTHER" id="PTHR11815:SF10">
    <property type="entry name" value="SUCCINATE--COA LIGASE [GDP-FORMING] SUBUNIT BETA, MITOCHONDRIAL"/>
    <property type="match status" value="1"/>
</dbReference>